<dbReference type="RefSeq" id="WP_072562192.1">
    <property type="nucleotide sequence ID" value="NZ_CP017921.1"/>
</dbReference>
<sequence length="226" mass="25952">MYKIIVTLSMLLILFTNMGSANFDDIEYVDYYTDERALSVYLELKNEKISSFTNPASNIYDPNFIKVYGELPEIENTGQLVSYIYTLRDIRANSYDKIGPDFYPEGDVVLYGYNTATGYFAIDLYRNDNNTTYSDEEIEKIYNIVKEEADKNGIENIPVVFRLTNNIDVVGYYDVNFGPLDETLEDNKEANISDSKDTGEDRSTPGFGAFLCLMMLAFVFYKDRLL</sequence>
<accession>A0A1L3Q4K9</accession>
<dbReference type="KEGG" id="mhaz:BHR79_10020"/>
<dbReference type="Proteomes" id="UP000186879">
    <property type="component" value="Chromosome"/>
</dbReference>
<dbReference type="OrthoDB" id="137839at2157"/>
<evidence type="ECO:0000313" key="4">
    <source>
        <dbReference type="Proteomes" id="UP000267921"/>
    </source>
</evidence>
<dbReference type="AlphaFoldDB" id="A0A1L3Q4K9"/>
<dbReference type="EMBL" id="CP017921">
    <property type="protein sequence ID" value="APH39778.1"/>
    <property type="molecule type" value="Genomic_DNA"/>
</dbReference>
<keyword evidence="3" id="KW-1185">Reference proteome</keyword>
<protein>
    <submittedName>
        <fullName evidence="1">Uncharacterized protein</fullName>
    </submittedName>
</protein>
<evidence type="ECO:0000313" key="3">
    <source>
        <dbReference type="Proteomes" id="UP000186879"/>
    </source>
</evidence>
<name>A0A1L3Q4K9_9EURY</name>
<reference evidence="1 3" key="1">
    <citation type="submission" date="2016-10" db="EMBL/GenBank/DDBJ databases">
        <title>Methanohalophilus halophilus.</title>
        <authorList>
            <person name="L'haridon S."/>
        </authorList>
    </citation>
    <scope>NUCLEOTIDE SEQUENCE [LARGE SCALE GENOMIC DNA]</scope>
    <source>
        <strain evidence="1 3">Z-7982</strain>
    </source>
</reference>
<gene>
    <name evidence="1" type="ORF">BHR79_10020</name>
    <name evidence="2" type="ORF">EFE40_05240</name>
</gene>
<dbReference type="GeneID" id="30584110"/>
<proteinExistence type="predicted"/>
<dbReference type="EMBL" id="RJJG01000004">
    <property type="protein sequence ID" value="RNI08881.1"/>
    <property type="molecule type" value="Genomic_DNA"/>
</dbReference>
<reference evidence="2 4" key="2">
    <citation type="submission" date="2018-10" db="EMBL/GenBank/DDBJ databases">
        <title>Cultivation of a novel Methanohalophilus strain from Kebrit Deep of the Red Sea and a genomic comparison of members of the genus Methanohalophilus.</title>
        <authorList>
            <person name="Guan Y."/>
            <person name="Ngugi D.K."/>
            <person name="Stingl U."/>
        </authorList>
    </citation>
    <scope>NUCLEOTIDE SEQUENCE [LARGE SCALE GENOMIC DNA]</scope>
    <source>
        <strain evidence="2 4">DSM 3094</strain>
    </source>
</reference>
<evidence type="ECO:0000313" key="1">
    <source>
        <dbReference type="EMBL" id="APH39778.1"/>
    </source>
</evidence>
<dbReference type="Proteomes" id="UP000267921">
    <property type="component" value="Unassembled WGS sequence"/>
</dbReference>
<organism evidence="1 3">
    <name type="scientific">Methanohalophilus halophilus</name>
    <dbReference type="NCBI Taxonomy" id="2177"/>
    <lineage>
        <taxon>Archaea</taxon>
        <taxon>Methanobacteriati</taxon>
        <taxon>Methanobacteriota</taxon>
        <taxon>Stenosarchaea group</taxon>
        <taxon>Methanomicrobia</taxon>
        <taxon>Methanosarcinales</taxon>
        <taxon>Methanosarcinaceae</taxon>
        <taxon>Methanohalophilus</taxon>
    </lineage>
</organism>
<dbReference type="STRING" id="2177.BHR79_10020"/>
<evidence type="ECO:0000313" key="2">
    <source>
        <dbReference type="EMBL" id="RNI08881.1"/>
    </source>
</evidence>